<sequence length="120" mass="12831">SVLGSVPARKQIAFIAAKGGLHNMTKAMALELAPYGITVNGVAPGSIVTEITKELFYGDSDPEKAELAERMLSHVPLGRPGTVEDVAYAVLFLCADESRYITGHILTVDGGWTCGYTRDF</sequence>
<dbReference type="PRINTS" id="PR00081">
    <property type="entry name" value="GDHRDH"/>
</dbReference>
<accession>X0TG97</accession>
<dbReference type="SUPFAM" id="SSF51735">
    <property type="entry name" value="NAD(P)-binding Rossmann-fold domains"/>
    <property type="match status" value="1"/>
</dbReference>
<organism evidence="2">
    <name type="scientific">marine sediment metagenome</name>
    <dbReference type="NCBI Taxonomy" id="412755"/>
    <lineage>
        <taxon>unclassified sequences</taxon>
        <taxon>metagenomes</taxon>
        <taxon>ecological metagenomes</taxon>
    </lineage>
</organism>
<evidence type="ECO:0000313" key="2">
    <source>
        <dbReference type="EMBL" id="GAF92563.1"/>
    </source>
</evidence>
<evidence type="ECO:0008006" key="3">
    <source>
        <dbReference type="Google" id="ProtNLM"/>
    </source>
</evidence>
<comment type="caution">
    <text evidence="2">The sequence shown here is derived from an EMBL/GenBank/DDBJ whole genome shotgun (WGS) entry which is preliminary data.</text>
</comment>
<dbReference type="InterPro" id="IPR050259">
    <property type="entry name" value="SDR"/>
</dbReference>
<dbReference type="Gene3D" id="3.40.50.720">
    <property type="entry name" value="NAD(P)-binding Rossmann-like Domain"/>
    <property type="match status" value="1"/>
</dbReference>
<dbReference type="PANTHER" id="PTHR42879">
    <property type="entry name" value="3-OXOACYL-(ACYL-CARRIER-PROTEIN) REDUCTASE"/>
    <property type="match status" value="1"/>
</dbReference>
<name>X0TG97_9ZZZZ</name>
<dbReference type="EMBL" id="BARS01016951">
    <property type="protein sequence ID" value="GAF92563.1"/>
    <property type="molecule type" value="Genomic_DNA"/>
</dbReference>
<evidence type="ECO:0000256" key="1">
    <source>
        <dbReference type="ARBA" id="ARBA00006484"/>
    </source>
</evidence>
<dbReference type="Pfam" id="PF13561">
    <property type="entry name" value="adh_short_C2"/>
    <property type="match status" value="1"/>
</dbReference>
<gene>
    <name evidence="2" type="ORF">S01H1_27794</name>
</gene>
<protein>
    <recommendedName>
        <fullName evidence="3">SDR family oxidoreductase</fullName>
    </recommendedName>
</protein>
<comment type="similarity">
    <text evidence="1">Belongs to the short-chain dehydrogenases/reductases (SDR) family.</text>
</comment>
<dbReference type="PANTHER" id="PTHR42879:SF2">
    <property type="entry name" value="3-OXOACYL-[ACYL-CARRIER-PROTEIN] REDUCTASE FABG"/>
    <property type="match status" value="1"/>
</dbReference>
<dbReference type="InterPro" id="IPR002347">
    <property type="entry name" value="SDR_fam"/>
</dbReference>
<dbReference type="InterPro" id="IPR036291">
    <property type="entry name" value="NAD(P)-bd_dom_sf"/>
</dbReference>
<reference evidence="2" key="1">
    <citation type="journal article" date="2014" name="Front. Microbiol.">
        <title>High frequency of phylogenetically diverse reductive dehalogenase-homologous genes in deep subseafloor sedimentary metagenomes.</title>
        <authorList>
            <person name="Kawai M."/>
            <person name="Futagami T."/>
            <person name="Toyoda A."/>
            <person name="Takaki Y."/>
            <person name="Nishi S."/>
            <person name="Hori S."/>
            <person name="Arai W."/>
            <person name="Tsubouchi T."/>
            <person name="Morono Y."/>
            <person name="Uchiyama I."/>
            <person name="Ito T."/>
            <person name="Fujiyama A."/>
            <person name="Inagaki F."/>
            <person name="Takami H."/>
        </authorList>
    </citation>
    <scope>NUCLEOTIDE SEQUENCE</scope>
    <source>
        <strain evidence="2">Expedition CK06-06</strain>
    </source>
</reference>
<feature type="non-terminal residue" evidence="2">
    <location>
        <position position="1"/>
    </location>
</feature>
<dbReference type="AlphaFoldDB" id="X0TG97"/>
<proteinExistence type="inferred from homology"/>